<accession>A0A5N5WLG0</accession>
<sequence>MASRTASYLSYDNCYDFVVATTQESINTTMKQYLFGLKQPEVIDCYVDQHGNDVSIKLGDLLQKSENVNPFDIPHDADEEHDPRVKKIKEARFTRAWRARLGFPMNDPSKVPDVVSLGSDASRVNFKMFCAEFQVVALIPSTYDKPRWINVSQKKDQPWIFTSEVQLGIRHLDFKSGYGMLPEEVQKRTEPLKRRQDEASATIFSIQQLLLDLETANLTNTLPIIDGLSKNDDAYKMLQKSFLGPYFQKMKSKGEPLLGIVIREQPQTKTPTLKVTDFEYNVNLYVDSQGYQIVKPDDLEQRATTLNYLCVADGRKLWNATQFRWNWVDKGELGSRDGALAVNRNSLARFLISKLHPYVRKACVQIKPILKVHPKTVEVEWKATDPPPDVTIDLCPKGTKVITFKWISEEAEDNYAIIYKSTSKTQYYLDVEFINDTITLTQRQVVHLKVRLGVWNGEADIIDKSITETYSLGVNSYGELEAKLNVAPVNDKSKKISIPEWEDKIFANGFNEAMEKSAENARIAAYQLKVIPTSIIQDYVFPGGKVFIFKDPCFSEHQDLLASISYSDPR</sequence>
<organism evidence="1 2">
    <name type="scientific">Aspergillus leporis</name>
    <dbReference type="NCBI Taxonomy" id="41062"/>
    <lineage>
        <taxon>Eukaryota</taxon>
        <taxon>Fungi</taxon>
        <taxon>Dikarya</taxon>
        <taxon>Ascomycota</taxon>
        <taxon>Pezizomycotina</taxon>
        <taxon>Eurotiomycetes</taxon>
        <taxon>Eurotiomycetidae</taxon>
        <taxon>Eurotiales</taxon>
        <taxon>Aspergillaceae</taxon>
        <taxon>Aspergillus</taxon>
        <taxon>Aspergillus subgen. Circumdati</taxon>
    </lineage>
</organism>
<dbReference type="OrthoDB" id="3235083at2759"/>
<evidence type="ECO:0000313" key="2">
    <source>
        <dbReference type="Proteomes" id="UP000326565"/>
    </source>
</evidence>
<gene>
    <name evidence="1" type="ORF">BDV29DRAFT_162208</name>
</gene>
<proteinExistence type="predicted"/>
<dbReference type="Proteomes" id="UP000326565">
    <property type="component" value="Unassembled WGS sequence"/>
</dbReference>
<dbReference type="EMBL" id="ML732381">
    <property type="protein sequence ID" value="KAB8068645.1"/>
    <property type="molecule type" value="Genomic_DNA"/>
</dbReference>
<evidence type="ECO:0000313" key="1">
    <source>
        <dbReference type="EMBL" id="KAB8068645.1"/>
    </source>
</evidence>
<name>A0A5N5WLG0_9EURO</name>
<keyword evidence="2" id="KW-1185">Reference proteome</keyword>
<protein>
    <submittedName>
        <fullName evidence="1">Uncharacterized protein</fullName>
    </submittedName>
</protein>
<dbReference type="AlphaFoldDB" id="A0A5N5WLG0"/>
<reference evidence="1 2" key="1">
    <citation type="submission" date="2019-04" db="EMBL/GenBank/DDBJ databases">
        <title>Friends and foes A comparative genomics study of 23 Aspergillus species from section Flavi.</title>
        <authorList>
            <consortium name="DOE Joint Genome Institute"/>
            <person name="Kjaerbolling I."/>
            <person name="Vesth T."/>
            <person name="Frisvad J.C."/>
            <person name="Nybo J.L."/>
            <person name="Theobald S."/>
            <person name="Kildgaard S."/>
            <person name="Isbrandt T."/>
            <person name="Kuo A."/>
            <person name="Sato A."/>
            <person name="Lyhne E.K."/>
            <person name="Kogle M.E."/>
            <person name="Wiebenga A."/>
            <person name="Kun R.S."/>
            <person name="Lubbers R.J."/>
            <person name="Makela M.R."/>
            <person name="Barry K."/>
            <person name="Chovatia M."/>
            <person name="Clum A."/>
            <person name="Daum C."/>
            <person name="Haridas S."/>
            <person name="He G."/>
            <person name="LaButti K."/>
            <person name="Lipzen A."/>
            <person name="Mondo S."/>
            <person name="Riley R."/>
            <person name="Salamov A."/>
            <person name="Simmons B.A."/>
            <person name="Magnuson J.K."/>
            <person name="Henrissat B."/>
            <person name="Mortensen U.H."/>
            <person name="Larsen T.O."/>
            <person name="Devries R.P."/>
            <person name="Grigoriev I.V."/>
            <person name="Machida M."/>
            <person name="Baker S.E."/>
            <person name="Andersen M.R."/>
        </authorList>
    </citation>
    <scope>NUCLEOTIDE SEQUENCE [LARGE SCALE GENOMIC DNA]</scope>
    <source>
        <strain evidence="1 2">CBS 151.66</strain>
    </source>
</reference>